<dbReference type="SUPFAM" id="SSF57850">
    <property type="entry name" value="RING/U-box"/>
    <property type="match status" value="1"/>
</dbReference>
<evidence type="ECO:0000256" key="4">
    <source>
        <dbReference type="ARBA" id="ARBA00022723"/>
    </source>
</evidence>
<dbReference type="CDD" id="cd16469">
    <property type="entry name" value="RING-H2_RNF24-like"/>
    <property type="match status" value="1"/>
</dbReference>
<protein>
    <recommendedName>
        <fullName evidence="2">RING-type E3 ubiquitin transferase</fullName>
        <ecNumber evidence="2">2.3.2.27</ecNumber>
    </recommendedName>
</protein>
<reference evidence="11 12" key="1">
    <citation type="journal article" date="2020" name="Nat. Food">
        <title>A phased Vanilla planifolia genome enables genetic improvement of flavour and production.</title>
        <authorList>
            <person name="Hasing T."/>
            <person name="Tang H."/>
            <person name="Brym M."/>
            <person name="Khazi F."/>
            <person name="Huang T."/>
            <person name="Chambers A.H."/>
        </authorList>
    </citation>
    <scope>NUCLEOTIDE SEQUENCE [LARGE SCALE GENOMIC DNA]</scope>
    <source>
        <tissue evidence="11">Leaf</tissue>
    </source>
</reference>
<accession>A0A835UKJ0</accession>
<dbReference type="AlphaFoldDB" id="A0A835UKJ0"/>
<evidence type="ECO:0000256" key="2">
    <source>
        <dbReference type="ARBA" id="ARBA00012483"/>
    </source>
</evidence>
<dbReference type="EMBL" id="JADCNM010000010">
    <property type="protein sequence ID" value="KAG0465052.1"/>
    <property type="molecule type" value="Genomic_DNA"/>
</dbReference>
<evidence type="ECO:0000313" key="12">
    <source>
        <dbReference type="Proteomes" id="UP000639772"/>
    </source>
</evidence>
<dbReference type="InterPro" id="IPR013083">
    <property type="entry name" value="Znf_RING/FYVE/PHD"/>
</dbReference>
<keyword evidence="7" id="KW-0862">Zinc</keyword>
<feature type="region of interest" description="Disordered" evidence="9">
    <location>
        <begin position="66"/>
        <end position="101"/>
    </location>
</feature>
<evidence type="ECO:0000256" key="9">
    <source>
        <dbReference type="SAM" id="MobiDB-lite"/>
    </source>
</evidence>
<evidence type="ECO:0000256" key="8">
    <source>
        <dbReference type="PROSITE-ProRule" id="PRU00175"/>
    </source>
</evidence>
<dbReference type="Proteomes" id="UP000639772">
    <property type="component" value="Chromosome 10"/>
</dbReference>
<dbReference type="GO" id="GO:0008270">
    <property type="term" value="F:zinc ion binding"/>
    <property type="evidence" value="ECO:0007669"/>
    <property type="project" value="UniProtKB-KW"/>
</dbReference>
<evidence type="ECO:0000256" key="5">
    <source>
        <dbReference type="ARBA" id="ARBA00022771"/>
    </source>
</evidence>
<comment type="catalytic activity">
    <reaction evidence="1">
        <text>S-ubiquitinyl-[E2 ubiquitin-conjugating enzyme]-L-cysteine + [acceptor protein]-L-lysine = [E2 ubiquitin-conjugating enzyme]-L-cysteine + N(6)-ubiquitinyl-[acceptor protein]-L-lysine.</text>
        <dbReference type="EC" id="2.3.2.27"/>
    </reaction>
</comment>
<dbReference type="Pfam" id="PF13639">
    <property type="entry name" value="zf-RING_2"/>
    <property type="match status" value="1"/>
</dbReference>
<dbReference type="GO" id="GO:0061630">
    <property type="term" value="F:ubiquitin protein ligase activity"/>
    <property type="evidence" value="ECO:0007669"/>
    <property type="project" value="UniProtKB-EC"/>
</dbReference>
<feature type="domain" description="RING-type" evidence="10">
    <location>
        <begin position="336"/>
        <end position="377"/>
    </location>
</feature>
<dbReference type="InterPro" id="IPR045191">
    <property type="entry name" value="MBR1/2-like"/>
</dbReference>
<evidence type="ECO:0000313" key="11">
    <source>
        <dbReference type="EMBL" id="KAG0465052.1"/>
    </source>
</evidence>
<proteinExistence type="predicted"/>
<keyword evidence="6" id="KW-0833">Ubl conjugation pathway</keyword>
<evidence type="ECO:0000256" key="6">
    <source>
        <dbReference type="ARBA" id="ARBA00022786"/>
    </source>
</evidence>
<dbReference type="PANTHER" id="PTHR22937:SF65">
    <property type="entry name" value="E3 UBIQUITIN-PROTEIN LIGASE ARK2C"/>
    <property type="match status" value="1"/>
</dbReference>
<organism evidence="11 12">
    <name type="scientific">Vanilla planifolia</name>
    <name type="common">Vanilla</name>
    <dbReference type="NCBI Taxonomy" id="51239"/>
    <lineage>
        <taxon>Eukaryota</taxon>
        <taxon>Viridiplantae</taxon>
        <taxon>Streptophyta</taxon>
        <taxon>Embryophyta</taxon>
        <taxon>Tracheophyta</taxon>
        <taxon>Spermatophyta</taxon>
        <taxon>Magnoliopsida</taxon>
        <taxon>Liliopsida</taxon>
        <taxon>Asparagales</taxon>
        <taxon>Orchidaceae</taxon>
        <taxon>Vanilloideae</taxon>
        <taxon>Vanilleae</taxon>
        <taxon>Vanilla</taxon>
    </lineage>
</organism>
<dbReference type="OrthoDB" id="8062037at2759"/>
<comment type="caution">
    <text evidence="11">The sequence shown here is derived from an EMBL/GenBank/DDBJ whole genome shotgun (WGS) entry which is preliminary data.</text>
</comment>
<sequence length="393" mass="44602">MSETNRPNMWNHWIPDPSLNWGTITVGETSSMTNPIIQSSNTFFPCVPNSSDPHIYHPFETRRELVPPNYAHNGSSYNQLSHRGLPSSTNPQNGHERSSFKRKSYAHLNSNEYHCARSSNGLSISSNQCPSLNHMGSQRNVRSRLGHSIHSENSFSPQASEGFSRHFPRTASTVNYIPMFQPSGSFFPHEINQPSGSNGRLTSSRYYPRLSYHDTASRYSTDERRFASEAYQRQPSMIRSLSHRTSSFPNDVYAHSRWAMEEATTVGRYDTPFIFDQHRDMRLDVDSMSYEELLALGERIGNVSTGLSEDNIARCLCLTRLSWCQKQDEEEEERTCVICLEEYEDGQSIGMLGCRHEFHGSCIKKWLHIKNSCPVCKAAALGDTAKGKQVLLS</sequence>
<keyword evidence="5 8" id="KW-0863">Zinc-finger</keyword>
<dbReference type="Gene3D" id="3.30.40.10">
    <property type="entry name" value="Zinc/RING finger domain, C3HC4 (zinc finger)"/>
    <property type="match status" value="1"/>
</dbReference>
<name>A0A835UKJ0_VANPL</name>
<dbReference type="EC" id="2.3.2.27" evidence="2"/>
<evidence type="ECO:0000256" key="7">
    <source>
        <dbReference type="ARBA" id="ARBA00022833"/>
    </source>
</evidence>
<dbReference type="SMART" id="SM00184">
    <property type="entry name" value="RING"/>
    <property type="match status" value="1"/>
</dbReference>
<dbReference type="InterPro" id="IPR001841">
    <property type="entry name" value="Znf_RING"/>
</dbReference>
<evidence type="ECO:0000259" key="10">
    <source>
        <dbReference type="PROSITE" id="PS50089"/>
    </source>
</evidence>
<dbReference type="PANTHER" id="PTHR22937">
    <property type="entry name" value="E3 UBIQUITIN-PROTEIN LIGASE RNF165"/>
    <property type="match status" value="1"/>
</dbReference>
<dbReference type="PROSITE" id="PS50089">
    <property type="entry name" value="ZF_RING_2"/>
    <property type="match status" value="1"/>
</dbReference>
<keyword evidence="3" id="KW-0808">Transferase</keyword>
<gene>
    <name evidence="11" type="ORF">HPP92_019216</name>
</gene>
<feature type="compositionally biased region" description="Polar residues" evidence="9">
    <location>
        <begin position="72"/>
        <end position="93"/>
    </location>
</feature>
<keyword evidence="4" id="KW-0479">Metal-binding</keyword>
<evidence type="ECO:0000256" key="3">
    <source>
        <dbReference type="ARBA" id="ARBA00022679"/>
    </source>
</evidence>
<evidence type="ECO:0000256" key="1">
    <source>
        <dbReference type="ARBA" id="ARBA00000900"/>
    </source>
</evidence>